<sequence length="625" mass="70743">MSKQPLLKPKPQLNNFDIDEIVLQDCLDKHNPKLGKTLGLVLDQKARTAKKLWLFPNGKKFIVAGSKALGMDAGELTMDDLEMFASENVIGNVRETYKKIDNFQKRFSGADGKQLLRRMLDAVYDRSFSEAIDLKKLIDTGQFSEDSLLAFLTDFDNAAYFAVNQPEVLDQIIKSIDSAEALEIQRQEKLVGLREADDQHEESLAWLEKERLSKIADKQLEKNSSRDSFERKKLETEKKIGEADLEGKKQKKIKDVSDNFDVATEVVRQTNYKVLEGLELEIEGLGEVESLPELIKAGGQFVGSAGRAALNWFESRFSPTVDVSVASLPVDPLNPGVPDNFHDLKNVLQLQRQDWKNLWKQTIIKGKIVVVKMKAEKEISSLQLEKGDAVADIKHRYEDIVSDLEESLRQAERQQGVAEKQIDQEIKELEEEFVTRKKIIEKDFAGHEKAEKRKTSADDYSAKLKFASALVTIKKMAGAEAIVSGRGLESRVRVDSFSETKEKVKKWEASVFESEEGPSLPLALRNINRLWNEFKKFIEGWEETGSDEVKRARNLMMTMKVTRTIDDTKSWSLIKRAFVENLSEKIVAEATGSISGHGWSAIAKASMIERVKARITQSPEFKKLN</sequence>
<accession>A0A1G1XL85</accession>
<dbReference type="AlphaFoldDB" id="A0A1G1XL85"/>
<dbReference type="EMBL" id="MHHY01000006">
    <property type="protein sequence ID" value="OGY40731.1"/>
    <property type="molecule type" value="Genomic_DNA"/>
</dbReference>
<gene>
    <name evidence="2" type="ORF">A2570_01195</name>
</gene>
<dbReference type="Proteomes" id="UP000178570">
    <property type="component" value="Unassembled WGS sequence"/>
</dbReference>
<comment type="caution">
    <text evidence="2">The sequence shown here is derived from an EMBL/GenBank/DDBJ whole genome shotgun (WGS) entry which is preliminary data.</text>
</comment>
<organism evidence="2 3">
    <name type="scientific">Candidatus Brennerbacteria bacterium RIFOXYD1_FULL_41_16</name>
    <dbReference type="NCBI Taxonomy" id="1797529"/>
    <lineage>
        <taxon>Bacteria</taxon>
        <taxon>Candidatus Brenneribacteriota</taxon>
    </lineage>
</organism>
<keyword evidence="1" id="KW-0175">Coiled coil</keyword>
<evidence type="ECO:0000313" key="2">
    <source>
        <dbReference type="EMBL" id="OGY40731.1"/>
    </source>
</evidence>
<protein>
    <submittedName>
        <fullName evidence="2">Uncharacterized protein</fullName>
    </submittedName>
</protein>
<feature type="coiled-coil region" evidence="1">
    <location>
        <begin position="394"/>
        <end position="428"/>
    </location>
</feature>
<dbReference type="STRING" id="1797529.A2570_01195"/>
<name>A0A1G1XL85_9BACT</name>
<evidence type="ECO:0000313" key="3">
    <source>
        <dbReference type="Proteomes" id="UP000178570"/>
    </source>
</evidence>
<evidence type="ECO:0000256" key="1">
    <source>
        <dbReference type="SAM" id="Coils"/>
    </source>
</evidence>
<reference evidence="2 3" key="1">
    <citation type="journal article" date="2016" name="Nat. Commun.">
        <title>Thousands of microbial genomes shed light on interconnected biogeochemical processes in an aquifer system.</title>
        <authorList>
            <person name="Anantharaman K."/>
            <person name="Brown C.T."/>
            <person name="Hug L.A."/>
            <person name="Sharon I."/>
            <person name="Castelle C.J."/>
            <person name="Probst A.J."/>
            <person name="Thomas B.C."/>
            <person name="Singh A."/>
            <person name="Wilkins M.J."/>
            <person name="Karaoz U."/>
            <person name="Brodie E.L."/>
            <person name="Williams K.H."/>
            <person name="Hubbard S.S."/>
            <person name="Banfield J.F."/>
        </authorList>
    </citation>
    <scope>NUCLEOTIDE SEQUENCE [LARGE SCALE GENOMIC DNA]</scope>
</reference>
<proteinExistence type="predicted"/>